<organism evidence="2 3">
    <name type="scientific">Macrolepiota fuliginosa MF-IS2</name>
    <dbReference type="NCBI Taxonomy" id="1400762"/>
    <lineage>
        <taxon>Eukaryota</taxon>
        <taxon>Fungi</taxon>
        <taxon>Dikarya</taxon>
        <taxon>Basidiomycota</taxon>
        <taxon>Agaricomycotina</taxon>
        <taxon>Agaricomycetes</taxon>
        <taxon>Agaricomycetidae</taxon>
        <taxon>Agaricales</taxon>
        <taxon>Agaricineae</taxon>
        <taxon>Agaricaceae</taxon>
        <taxon>Macrolepiota</taxon>
    </lineage>
</organism>
<keyword evidence="1" id="KW-0472">Membrane</keyword>
<dbReference type="EMBL" id="MU153673">
    <property type="protein sequence ID" value="KAF9439681.1"/>
    <property type="molecule type" value="Genomic_DNA"/>
</dbReference>
<evidence type="ECO:0000256" key="1">
    <source>
        <dbReference type="SAM" id="Phobius"/>
    </source>
</evidence>
<dbReference type="AlphaFoldDB" id="A0A9P5WYJ9"/>
<keyword evidence="3" id="KW-1185">Reference proteome</keyword>
<keyword evidence="1" id="KW-1133">Transmembrane helix</keyword>
<dbReference type="Proteomes" id="UP000807342">
    <property type="component" value="Unassembled WGS sequence"/>
</dbReference>
<accession>A0A9P5WYJ9</accession>
<gene>
    <name evidence="2" type="ORF">P691DRAFT_785472</name>
</gene>
<evidence type="ECO:0000313" key="3">
    <source>
        <dbReference type="Proteomes" id="UP000807342"/>
    </source>
</evidence>
<reference evidence="2" key="1">
    <citation type="submission" date="2020-11" db="EMBL/GenBank/DDBJ databases">
        <authorList>
            <consortium name="DOE Joint Genome Institute"/>
            <person name="Ahrendt S."/>
            <person name="Riley R."/>
            <person name="Andreopoulos W."/>
            <person name="Labutti K."/>
            <person name="Pangilinan J."/>
            <person name="Ruiz-Duenas F.J."/>
            <person name="Barrasa J.M."/>
            <person name="Sanchez-Garcia M."/>
            <person name="Camarero S."/>
            <person name="Miyauchi S."/>
            <person name="Serrano A."/>
            <person name="Linde D."/>
            <person name="Babiker R."/>
            <person name="Drula E."/>
            <person name="Ayuso-Fernandez I."/>
            <person name="Pacheco R."/>
            <person name="Padilla G."/>
            <person name="Ferreira P."/>
            <person name="Barriuso J."/>
            <person name="Kellner H."/>
            <person name="Castanera R."/>
            <person name="Alfaro M."/>
            <person name="Ramirez L."/>
            <person name="Pisabarro A.G."/>
            <person name="Kuo A."/>
            <person name="Tritt A."/>
            <person name="Lipzen A."/>
            <person name="He G."/>
            <person name="Yan M."/>
            <person name="Ng V."/>
            <person name="Cullen D."/>
            <person name="Martin F."/>
            <person name="Rosso M.-N."/>
            <person name="Henrissat B."/>
            <person name="Hibbett D."/>
            <person name="Martinez A.T."/>
            <person name="Grigoriev I.V."/>
        </authorList>
    </citation>
    <scope>NUCLEOTIDE SEQUENCE</scope>
    <source>
        <strain evidence="2">MF-IS2</strain>
    </source>
</reference>
<name>A0A9P5WYJ9_9AGAR</name>
<evidence type="ECO:0000313" key="2">
    <source>
        <dbReference type="EMBL" id="KAF9439681.1"/>
    </source>
</evidence>
<protein>
    <submittedName>
        <fullName evidence="2">Uncharacterized protein</fullName>
    </submittedName>
</protein>
<feature type="transmembrane region" description="Helical" evidence="1">
    <location>
        <begin position="114"/>
        <end position="134"/>
    </location>
</feature>
<sequence>MALIHPFSPSYSSSIPSLRPNLAPVPNYPRWSCNSQGSTGQAWKDVLQQVQCQWKIYHELSVIVILTTICHFLIPVEGCTWSHYFAAIALMSGTMNLAFTTVYKEYFKILQQPFVFNCVSKAFIDMLFVILILQDIKYTGLVNK</sequence>
<keyword evidence="1" id="KW-0812">Transmembrane</keyword>
<feature type="transmembrane region" description="Helical" evidence="1">
    <location>
        <begin position="56"/>
        <end position="75"/>
    </location>
</feature>
<proteinExistence type="predicted"/>
<comment type="caution">
    <text evidence="2">The sequence shown here is derived from an EMBL/GenBank/DDBJ whole genome shotgun (WGS) entry which is preliminary data.</text>
</comment>
<feature type="transmembrane region" description="Helical" evidence="1">
    <location>
        <begin position="81"/>
        <end position="102"/>
    </location>
</feature>